<evidence type="ECO:0000313" key="1">
    <source>
        <dbReference type="EMBL" id="HAN27176.1"/>
    </source>
</evidence>
<sequence>MHRSKVLYIAGYGRSGSSILSRLLGAHADIVSLGEFGRLSVVANATVKCSCGETTEHCEFWRAAAAKGSKGFFREFKTLKALMRERPETWFVDSTKTAYFDGWRPGYYLLTGYDLYVLQLTRSAKSVVESANKGRNRDLERGVPRRRRFEAARTVFGWSFANAVAGLYRLALGRKGVCMAYEDLTADPKEFLSRLGEFMGLDLEEVMVGFGSGQALPPGHEIAGNRALRESSLGLRKDRQQ</sequence>
<organism evidence="1 2">
    <name type="scientific">Haliea salexigens</name>
    <dbReference type="NCBI Taxonomy" id="287487"/>
    <lineage>
        <taxon>Bacteria</taxon>
        <taxon>Pseudomonadati</taxon>
        <taxon>Pseudomonadota</taxon>
        <taxon>Gammaproteobacteria</taxon>
        <taxon>Cellvibrionales</taxon>
        <taxon>Halieaceae</taxon>
        <taxon>Haliea</taxon>
    </lineage>
</organism>
<dbReference type="SUPFAM" id="SSF52540">
    <property type="entry name" value="P-loop containing nucleoside triphosphate hydrolases"/>
    <property type="match status" value="1"/>
</dbReference>
<dbReference type="Gene3D" id="3.40.50.300">
    <property type="entry name" value="P-loop containing nucleotide triphosphate hydrolases"/>
    <property type="match status" value="1"/>
</dbReference>
<proteinExistence type="predicted"/>
<accession>A0A3C1KLS5</accession>
<evidence type="ECO:0008006" key="3">
    <source>
        <dbReference type="Google" id="ProtNLM"/>
    </source>
</evidence>
<gene>
    <name evidence="1" type="ORF">DCP75_05555</name>
</gene>
<evidence type="ECO:0000313" key="2">
    <source>
        <dbReference type="Proteomes" id="UP000259273"/>
    </source>
</evidence>
<dbReference type="InterPro" id="IPR027417">
    <property type="entry name" value="P-loop_NTPase"/>
</dbReference>
<name>A0A3C1KLS5_9GAMM</name>
<reference evidence="1 2" key="1">
    <citation type="journal article" date="2018" name="Nat. Biotechnol.">
        <title>A standardized bacterial taxonomy based on genome phylogeny substantially revises the tree of life.</title>
        <authorList>
            <person name="Parks D.H."/>
            <person name="Chuvochina M."/>
            <person name="Waite D.W."/>
            <person name="Rinke C."/>
            <person name="Skarshewski A."/>
            <person name="Chaumeil P.A."/>
            <person name="Hugenholtz P."/>
        </authorList>
    </citation>
    <scope>NUCLEOTIDE SEQUENCE [LARGE SCALE GENOMIC DNA]</scope>
    <source>
        <strain evidence="1">UBA9158</strain>
    </source>
</reference>
<dbReference type="Proteomes" id="UP000259273">
    <property type="component" value="Unassembled WGS sequence"/>
</dbReference>
<dbReference type="AlphaFoldDB" id="A0A3C1KLS5"/>
<dbReference type="EMBL" id="DMND01000079">
    <property type="protein sequence ID" value="HAN27176.1"/>
    <property type="molecule type" value="Genomic_DNA"/>
</dbReference>
<comment type="caution">
    <text evidence="1">The sequence shown here is derived from an EMBL/GenBank/DDBJ whole genome shotgun (WGS) entry which is preliminary data.</text>
</comment>
<protein>
    <recommendedName>
        <fullName evidence="3">Sulfotransferase family protein</fullName>
    </recommendedName>
</protein>